<dbReference type="CDD" id="cd00371">
    <property type="entry name" value="HMA"/>
    <property type="match status" value="1"/>
</dbReference>
<protein>
    <submittedName>
        <fullName evidence="2">Heavy metal transport/detoxification protein</fullName>
    </submittedName>
</protein>
<dbReference type="Gene3D" id="3.30.70.100">
    <property type="match status" value="1"/>
</dbReference>
<sequence length="81" mass="8529">MVPRTSSRRRVRVFKLHVPGMTCGGCARRITTAIHAVDPAAEVIARPPSREVSVRTTADLQSLLAALEDTGYPATASGGVA</sequence>
<dbReference type="InterPro" id="IPR036163">
    <property type="entry name" value="HMA_dom_sf"/>
</dbReference>
<dbReference type="OrthoDB" id="9801832at2"/>
<evidence type="ECO:0000313" key="2">
    <source>
        <dbReference type="EMBL" id="PAX06454.1"/>
    </source>
</evidence>
<dbReference type="PROSITE" id="PS50846">
    <property type="entry name" value="HMA_2"/>
    <property type="match status" value="1"/>
</dbReference>
<dbReference type="SUPFAM" id="SSF55008">
    <property type="entry name" value="HMA, heavy metal-associated domain"/>
    <property type="match status" value="1"/>
</dbReference>
<dbReference type="Proteomes" id="UP000218151">
    <property type="component" value="Unassembled WGS sequence"/>
</dbReference>
<gene>
    <name evidence="2" type="ORF">CKY28_17000</name>
</gene>
<evidence type="ECO:0000313" key="3">
    <source>
        <dbReference type="Proteomes" id="UP000218151"/>
    </source>
</evidence>
<proteinExistence type="predicted"/>
<dbReference type="InterPro" id="IPR006121">
    <property type="entry name" value="HMA_dom"/>
</dbReference>
<dbReference type="AlphaFoldDB" id="A0A2A2SAY0"/>
<evidence type="ECO:0000259" key="1">
    <source>
        <dbReference type="PROSITE" id="PS50846"/>
    </source>
</evidence>
<dbReference type="EMBL" id="NSLI01000006">
    <property type="protein sequence ID" value="PAX06454.1"/>
    <property type="molecule type" value="Genomic_DNA"/>
</dbReference>
<accession>A0A2A2SAY0</accession>
<comment type="caution">
    <text evidence="2">The sequence shown here is derived from an EMBL/GenBank/DDBJ whole genome shotgun (WGS) entry which is preliminary data.</text>
</comment>
<dbReference type="Pfam" id="PF00403">
    <property type="entry name" value="HMA"/>
    <property type="match status" value="1"/>
</dbReference>
<reference evidence="3" key="1">
    <citation type="submission" date="2017-09" db="EMBL/GenBank/DDBJ databases">
        <authorList>
            <person name="Feng G."/>
            <person name="Zhu H."/>
        </authorList>
    </citation>
    <scope>NUCLEOTIDE SEQUENCE [LARGE SCALE GENOMIC DNA]</scope>
    <source>
        <strain evidence="3">1PNM-20</strain>
    </source>
</reference>
<feature type="domain" description="HMA" evidence="1">
    <location>
        <begin position="12"/>
        <end position="75"/>
    </location>
</feature>
<dbReference type="GO" id="GO:0046872">
    <property type="term" value="F:metal ion binding"/>
    <property type="evidence" value="ECO:0007669"/>
    <property type="project" value="InterPro"/>
</dbReference>
<name>A0A2A2SAY0_9SPHN</name>
<keyword evidence="3" id="KW-1185">Reference proteome</keyword>
<organism evidence="2 3">
    <name type="scientific">Sphingomonas lenta</name>
    <dbReference type="NCBI Taxonomy" id="1141887"/>
    <lineage>
        <taxon>Bacteria</taxon>
        <taxon>Pseudomonadati</taxon>
        <taxon>Pseudomonadota</taxon>
        <taxon>Alphaproteobacteria</taxon>
        <taxon>Sphingomonadales</taxon>
        <taxon>Sphingomonadaceae</taxon>
        <taxon>Sphingomonas</taxon>
    </lineage>
</organism>